<organism evidence="1 2">
    <name type="scientific">Smittium mucronatum</name>
    <dbReference type="NCBI Taxonomy" id="133383"/>
    <lineage>
        <taxon>Eukaryota</taxon>
        <taxon>Fungi</taxon>
        <taxon>Fungi incertae sedis</taxon>
        <taxon>Zoopagomycota</taxon>
        <taxon>Kickxellomycotina</taxon>
        <taxon>Harpellomycetes</taxon>
        <taxon>Harpellales</taxon>
        <taxon>Legeriomycetaceae</taxon>
        <taxon>Smittium</taxon>
    </lineage>
</organism>
<protein>
    <submittedName>
        <fullName evidence="1">Uncharacterized protein</fullName>
    </submittedName>
</protein>
<evidence type="ECO:0000313" key="2">
    <source>
        <dbReference type="Proteomes" id="UP000187455"/>
    </source>
</evidence>
<reference evidence="1 2" key="1">
    <citation type="journal article" date="2016" name="Mol. Biol. Evol.">
        <title>Genome-Wide Survey of Gut Fungi (Harpellales) Reveals the First Horizontally Transferred Ubiquitin Gene from a Mosquito Host.</title>
        <authorList>
            <person name="Wang Y."/>
            <person name="White M.M."/>
            <person name="Kvist S."/>
            <person name="Moncalvo J.M."/>
        </authorList>
    </citation>
    <scope>NUCLEOTIDE SEQUENCE [LARGE SCALE GENOMIC DNA]</scope>
    <source>
        <strain evidence="1 2">ALG-7-W6</strain>
    </source>
</reference>
<evidence type="ECO:0000313" key="1">
    <source>
        <dbReference type="EMBL" id="OLY82204.1"/>
    </source>
</evidence>
<proteinExistence type="predicted"/>
<gene>
    <name evidence="1" type="ORF">AYI68_g3677</name>
</gene>
<sequence length="73" mass="8098">MVRVETLSSILTFPKASGRSLMRPSPMAPSSPSNFFFWCFGTQFCSGFAATKISWGCIMVAPEKELVPLFLRC</sequence>
<dbReference type="Proteomes" id="UP000187455">
    <property type="component" value="Unassembled WGS sequence"/>
</dbReference>
<dbReference type="AlphaFoldDB" id="A0A1R0GZ66"/>
<accession>A0A1R0GZ66</accession>
<comment type="caution">
    <text evidence="1">The sequence shown here is derived from an EMBL/GenBank/DDBJ whole genome shotgun (WGS) entry which is preliminary data.</text>
</comment>
<dbReference type="EMBL" id="LSSL01001771">
    <property type="protein sequence ID" value="OLY82204.1"/>
    <property type="molecule type" value="Genomic_DNA"/>
</dbReference>
<keyword evidence="2" id="KW-1185">Reference proteome</keyword>
<name>A0A1R0GZ66_9FUNG</name>